<dbReference type="RefSeq" id="WP_125067092.1">
    <property type="nucleotide sequence ID" value="NZ_CP032548.1"/>
</dbReference>
<accession>A0A3S8R6B3</accession>
<proteinExistence type="predicted"/>
<dbReference type="KEGG" id="tsig:D6T69_07170"/>
<protein>
    <submittedName>
        <fullName evidence="1">Uncharacterized protein</fullName>
    </submittedName>
</protein>
<dbReference type="AlphaFoldDB" id="A0A3S8R6B3"/>
<keyword evidence="2" id="KW-1185">Reference proteome</keyword>
<evidence type="ECO:0000313" key="1">
    <source>
        <dbReference type="EMBL" id="AZJ35312.1"/>
    </source>
</evidence>
<reference evidence="1 2" key="1">
    <citation type="submission" date="2018-09" db="EMBL/GenBank/DDBJ databases">
        <title>Insights into the microbiota of Asian seabass (Lates calcarifer) with tenacibaculosis symptoms and description of sp. nov. Tenacibaculum singaporense.</title>
        <authorList>
            <person name="Miyake S."/>
            <person name="Soh M."/>
            <person name="Azman M.N."/>
            <person name="Ngoh S.Y."/>
            <person name="Orban L."/>
        </authorList>
    </citation>
    <scope>NUCLEOTIDE SEQUENCE [LARGE SCALE GENOMIC DNA]</scope>
    <source>
        <strain evidence="1 2">DSM 106434</strain>
    </source>
</reference>
<sequence length="187" mass="22309">MNKKYFYINFSIETLERYSFLIKIFNKLKVEKEIYWDSETVPNIDIIEWKQFLDDKTYNYYKNLSSSSNKEEDEVYYKLWDLTSPEIRINHPMFNRTNDWDFESVIHTIIEGEYELIDLSVKGNKGTLYFDPFSLPFGGTESLVSLIESFGNKVFFDSWHNGEHKRQKIGWDFELAKKLVSQNTGLT</sequence>
<organism evidence="1 2">
    <name type="scientific">Tenacibaculum singaporense</name>
    <dbReference type="NCBI Taxonomy" id="2358479"/>
    <lineage>
        <taxon>Bacteria</taxon>
        <taxon>Pseudomonadati</taxon>
        <taxon>Bacteroidota</taxon>
        <taxon>Flavobacteriia</taxon>
        <taxon>Flavobacteriales</taxon>
        <taxon>Flavobacteriaceae</taxon>
        <taxon>Tenacibaculum</taxon>
    </lineage>
</organism>
<gene>
    <name evidence="1" type="ORF">D6T69_07170</name>
</gene>
<dbReference type="EMBL" id="CP032548">
    <property type="protein sequence ID" value="AZJ35312.1"/>
    <property type="molecule type" value="Genomic_DNA"/>
</dbReference>
<evidence type="ECO:0000313" key="2">
    <source>
        <dbReference type="Proteomes" id="UP000274593"/>
    </source>
</evidence>
<name>A0A3S8R6B3_9FLAO</name>
<dbReference type="Proteomes" id="UP000274593">
    <property type="component" value="Chromosome"/>
</dbReference>